<feature type="region of interest" description="Disordered" evidence="1">
    <location>
        <begin position="513"/>
        <end position="537"/>
    </location>
</feature>
<evidence type="ECO:0000256" key="3">
    <source>
        <dbReference type="SAM" id="SignalP"/>
    </source>
</evidence>
<accession>A0A6A5UD76</accession>
<name>A0A6A5UD76_9PLEO</name>
<evidence type="ECO:0000313" key="5">
    <source>
        <dbReference type="Proteomes" id="UP000800035"/>
    </source>
</evidence>
<feature type="chain" id="PRO_5025628790" description="Mid2 domain-containing protein" evidence="3">
    <location>
        <begin position="22"/>
        <end position="625"/>
    </location>
</feature>
<evidence type="ECO:0008006" key="6">
    <source>
        <dbReference type="Google" id="ProtNLM"/>
    </source>
</evidence>
<dbReference type="AlphaFoldDB" id="A0A6A5UD76"/>
<sequence>MAMRLLNLLAVATSLAGLATAGLPALSMRTYNAPGMLDADTHAAIARDLEAASLEKRKDLKGNTTLDRSWNGAVLLKFGASQKIDTNDKKNASSAGASQSVEIVCTTCYIKGLATAELSIPDNFNATNALNKTVSSVSEKVVNFTETIHDYVDEYFAGVARKFGDGIDRADFAFPQLNYSFAMEIPPIPEVMLNFGFDGMELYLQTNTILGAALTYELNLYTSNTPIGVGIGKDTKLGIVFKVDLLLAAEGAIDINTGLHLKLDAVKLDIPLFSDKVSNIEFKGAQFEFLPVTVESAGVVLKAVLRIGIHAGIAITAPSTPELQIFNASIGANEIKGGIEVGVFAHIAEFITNVTAAPGDKECQLKVVQDYQLALGAAAGASVALGEQTWGPVAATEIPIFNTQMASICAVQGKKTAPATVTASPTSTSKGKRQQDMTTRITETKITHTGVQCISSIAAGNCPMSLQQTTKSVETRTLTASAPRGTTPTFPPSVSDTVTSTVAFGKNVVKMSATSGSPTSYVPPPPTNSAGGGRGGEDVKAALEGEVGGVKKKVVVGVSVGLGIPLIVGIVAAVVIMRKRKSKYAAIAREHSLVNQPYAGSSNTKFEPFRPEAKKADVSVSEMRY</sequence>
<protein>
    <recommendedName>
        <fullName evidence="6">Mid2 domain-containing protein</fullName>
    </recommendedName>
</protein>
<evidence type="ECO:0000256" key="1">
    <source>
        <dbReference type="SAM" id="MobiDB-lite"/>
    </source>
</evidence>
<keyword evidence="2" id="KW-0812">Transmembrane</keyword>
<dbReference type="Proteomes" id="UP000800035">
    <property type="component" value="Unassembled WGS sequence"/>
</dbReference>
<evidence type="ECO:0000313" key="4">
    <source>
        <dbReference type="EMBL" id="KAF1962644.1"/>
    </source>
</evidence>
<feature type="signal peptide" evidence="3">
    <location>
        <begin position="1"/>
        <end position="21"/>
    </location>
</feature>
<keyword evidence="2" id="KW-0472">Membrane</keyword>
<dbReference type="OrthoDB" id="4733706at2759"/>
<reference evidence="4" key="1">
    <citation type="journal article" date="2020" name="Stud. Mycol.">
        <title>101 Dothideomycetes genomes: a test case for predicting lifestyles and emergence of pathogens.</title>
        <authorList>
            <person name="Haridas S."/>
            <person name="Albert R."/>
            <person name="Binder M."/>
            <person name="Bloem J."/>
            <person name="Labutti K."/>
            <person name="Salamov A."/>
            <person name="Andreopoulos B."/>
            <person name="Baker S."/>
            <person name="Barry K."/>
            <person name="Bills G."/>
            <person name="Bluhm B."/>
            <person name="Cannon C."/>
            <person name="Castanera R."/>
            <person name="Culley D."/>
            <person name="Daum C."/>
            <person name="Ezra D."/>
            <person name="Gonzalez J."/>
            <person name="Henrissat B."/>
            <person name="Kuo A."/>
            <person name="Liang C."/>
            <person name="Lipzen A."/>
            <person name="Lutzoni F."/>
            <person name="Magnuson J."/>
            <person name="Mondo S."/>
            <person name="Nolan M."/>
            <person name="Ohm R."/>
            <person name="Pangilinan J."/>
            <person name="Park H.-J."/>
            <person name="Ramirez L."/>
            <person name="Alfaro M."/>
            <person name="Sun H."/>
            <person name="Tritt A."/>
            <person name="Yoshinaga Y."/>
            <person name="Zwiers L.-H."/>
            <person name="Turgeon B."/>
            <person name="Goodwin S."/>
            <person name="Spatafora J."/>
            <person name="Crous P."/>
            <person name="Grigoriev I."/>
        </authorList>
    </citation>
    <scope>NUCLEOTIDE SEQUENCE</scope>
    <source>
        <strain evidence="4">CBS 675.92</strain>
    </source>
</reference>
<evidence type="ECO:0000256" key="2">
    <source>
        <dbReference type="SAM" id="Phobius"/>
    </source>
</evidence>
<organism evidence="4 5">
    <name type="scientific">Byssothecium circinans</name>
    <dbReference type="NCBI Taxonomy" id="147558"/>
    <lineage>
        <taxon>Eukaryota</taxon>
        <taxon>Fungi</taxon>
        <taxon>Dikarya</taxon>
        <taxon>Ascomycota</taxon>
        <taxon>Pezizomycotina</taxon>
        <taxon>Dothideomycetes</taxon>
        <taxon>Pleosporomycetidae</taxon>
        <taxon>Pleosporales</taxon>
        <taxon>Massarineae</taxon>
        <taxon>Massarinaceae</taxon>
        <taxon>Byssothecium</taxon>
    </lineage>
</organism>
<keyword evidence="3" id="KW-0732">Signal</keyword>
<proteinExistence type="predicted"/>
<keyword evidence="5" id="KW-1185">Reference proteome</keyword>
<feature type="transmembrane region" description="Helical" evidence="2">
    <location>
        <begin position="554"/>
        <end position="576"/>
    </location>
</feature>
<dbReference type="EMBL" id="ML976978">
    <property type="protein sequence ID" value="KAF1962644.1"/>
    <property type="molecule type" value="Genomic_DNA"/>
</dbReference>
<gene>
    <name evidence="4" type="ORF">CC80DRAFT_95356</name>
</gene>
<keyword evidence="2" id="KW-1133">Transmembrane helix</keyword>